<dbReference type="PRINTS" id="PR00081">
    <property type="entry name" value="GDHRDH"/>
</dbReference>
<organism evidence="4 5">
    <name type="scientific">Jiangella asiatica</name>
    <dbReference type="NCBI Taxonomy" id="2530372"/>
    <lineage>
        <taxon>Bacteria</taxon>
        <taxon>Bacillati</taxon>
        <taxon>Actinomycetota</taxon>
        <taxon>Actinomycetes</taxon>
        <taxon>Jiangellales</taxon>
        <taxon>Jiangellaceae</taxon>
        <taxon>Jiangella</taxon>
    </lineage>
</organism>
<dbReference type="CDD" id="cd05233">
    <property type="entry name" value="SDR_c"/>
    <property type="match status" value="1"/>
</dbReference>
<sequence length="237" mass="24323">MSLSGKRVVITGGGSGIGLATARAAAARGASVVLLGRTERRLKAAADEMGPAATYRAVDVTDAAAVDEAFAELGPLDHLVCAAAGAVAGPFTDLAERDVRDFFETKFWGQYRVARAALPQIAPGGSMLLFSGFLYRKAAVGLAPFAAVNGAIEGLVKVLALEAAPVRVNALSPGRIDTLGGGEPMEPAARREYVELAGREATLGRIGTADEAAHAAVFLLENAYTTGVTLDVDGGLR</sequence>
<dbReference type="SMART" id="SM00822">
    <property type="entry name" value="PKS_KR"/>
    <property type="match status" value="1"/>
</dbReference>
<accession>A0A4R5CNJ4</accession>
<dbReference type="InterPro" id="IPR002347">
    <property type="entry name" value="SDR_fam"/>
</dbReference>
<proteinExistence type="inferred from homology"/>
<gene>
    <name evidence="4" type="ORF">E1269_24380</name>
</gene>
<dbReference type="RefSeq" id="WP_131899439.1">
    <property type="nucleotide sequence ID" value="NZ_SMKZ01000045.1"/>
</dbReference>
<comment type="caution">
    <text evidence="4">The sequence shown here is derived from an EMBL/GenBank/DDBJ whole genome shotgun (WGS) entry which is preliminary data.</text>
</comment>
<comment type="similarity">
    <text evidence="1">Belongs to the short-chain dehydrogenases/reductases (SDR) family.</text>
</comment>
<feature type="domain" description="Ketoreductase" evidence="3">
    <location>
        <begin position="6"/>
        <end position="179"/>
    </location>
</feature>
<reference evidence="4 5" key="1">
    <citation type="submission" date="2019-03" db="EMBL/GenBank/DDBJ databases">
        <title>Draft genome sequences of novel Actinobacteria.</title>
        <authorList>
            <person name="Sahin N."/>
            <person name="Ay H."/>
            <person name="Saygin H."/>
        </authorList>
    </citation>
    <scope>NUCLEOTIDE SEQUENCE [LARGE SCALE GENOMIC DNA]</scope>
    <source>
        <strain evidence="4 5">5K138</strain>
    </source>
</reference>
<evidence type="ECO:0000313" key="4">
    <source>
        <dbReference type="EMBL" id="TDE00927.1"/>
    </source>
</evidence>
<dbReference type="PANTHER" id="PTHR43477">
    <property type="entry name" value="DIHYDROANTICAPSIN 7-DEHYDROGENASE"/>
    <property type="match status" value="1"/>
</dbReference>
<dbReference type="InterPro" id="IPR051122">
    <property type="entry name" value="SDR_DHRS6-like"/>
</dbReference>
<name>A0A4R5CNJ4_9ACTN</name>
<dbReference type="InterPro" id="IPR057326">
    <property type="entry name" value="KR_dom"/>
</dbReference>
<dbReference type="Pfam" id="PF13561">
    <property type="entry name" value="adh_short_C2"/>
    <property type="match status" value="1"/>
</dbReference>
<dbReference type="Gene3D" id="3.40.50.720">
    <property type="entry name" value="NAD(P)-binding Rossmann-like Domain"/>
    <property type="match status" value="1"/>
</dbReference>
<dbReference type="OrthoDB" id="9806974at2"/>
<dbReference type="AlphaFoldDB" id="A0A4R5CNJ4"/>
<dbReference type="SUPFAM" id="SSF51735">
    <property type="entry name" value="NAD(P)-binding Rossmann-fold domains"/>
    <property type="match status" value="1"/>
</dbReference>
<dbReference type="PANTHER" id="PTHR43477:SF1">
    <property type="entry name" value="DIHYDROANTICAPSIN 7-DEHYDROGENASE"/>
    <property type="match status" value="1"/>
</dbReference>
<keyword evidence="2" id="KW-0560">Oxidoreductase</keyword>
<dbReference type="InterPro" id="IPR036291">
    <property type="entry name" value="NAD(P)-bd_dom_sf"/>
</dbReference>
<evidence type="ECO:0000259" key="3">
    <source>
        <dbReference type="SMART" id="SM00822"/>
    </source>
</evidence>
<keyword evidence="5" id="KW-1185">Reference proteome</keyword>
<dbReference type="EMBL" id="SMKZ01000045">
    <property type="protein sequence ID" value="TDE00927.1"/>
    <property type="molecule type" value="Genomic_DNA"/>
</dbReference>
<dbReference type="InParanoid" id="A0A4R5CNJ4"/>
<evidence type="ECO:0000256" key="2">
    <source>
        <dbReference type="ARBA" id="ARBA00023002"/>
    </source>
</evidence>
<dbReference type="Proteomes" id="UP000294739">
    <property type="component" value="Unassembled WGS sequence"/>
</dbReference>
<evidence type="ECO:0000313" key="5">
    <source>
        <dbReference type="Proteomes" id="UP000294739"/>
    </source>
</evidence>
<evidence type="ECO:0000256" key="1">
    <source>
        <dbReference type="ARBA" id="ARBA00006484"/>
    </source>
</evidence>
<dbReference type="GO" id="GO:0016491">
    <property type="term" value="F:oxidoreductase activity"/>
    <property type="evidence" value="ECO:0007669"/>
    <property type="project" value="UniProtKB-KW"/>
</dbReference>
<protein>
    <submittedName>
        <fullName evidence="4">SDR family oxidoreductase</fullName>
    </submittedName>
</protein>